<dbReference type="EMBL" id="DVLT01000017">
    <property type="protein sequence ID" value="HIU02149.1"/>
    <property type="molecule type" value="Genomic_DNA"/>
</dbReference>
<proteinExistence type="predicted"/>
<evidence type="ECO:0000313" key="4">
    <source>
        <dbReference type="Proteomes" id="UP000824164"/>
    </source>
</evidence>
<dbReference type="InterPro" id="IPR041985">
    <property type="entry name" value="Ribosomal_eL14_KOW"/>
</dbReference>
<dbReference type="GO" id="GO:1990904">
    <property type="term" value="C:ribonucleoprotein complex"/>
    <property type="evidence" value="ECO:0007669"/>
    <property type="project" value="UniProtKB-KW"/>
</dbReference>
<organism evidence="3 4">
    <name type="scientific">Candidatus Onthocola gallistercoris</name>
    <dbReference type="NCBI Taxonomy" id="2840876"/>
    <lineage>
        <taxon>Bacteria</taxon>
        <taxon>Bacillati</taxon>
        <taxon>Bacillota</taxon>
        <taxon>Bacilli</taxon>
        <taxon>Candidatus Onthocola</taxon>
    </lineage>
</organism>
<dbReference type="GO" id="GO:0005840">
    <property type="term" value="C:ribosome"/>
    <property type="evidence" value="ECO:0007669"/>
    <property type="project" value="UniProtKB-KW"/>
</dbReference>
<sequence>MSGRCEQDRFLPGQLARSKAGHDVNKLYVILKVSGDMLYLADGRRKTVEAPKKKKKKHVWRMNYMDESLAGQLKAGKGLDNACIARAIKLFEEKGKVIGG</sequence>
<comment type="caution">
    <text evidence="3">The sequence shown here is derived from an EMBL/GenBank/DDBJ whole genome shotgun (WGS) entry which is preliminary data.</text>
</comment>
<accession>A0A9D1KWT7</accession>
<dbReference type="CDD" id="cd06088">
    <property type="entry name" value="KOW_RPL14"/>
    <property type="match status" value="1"/>
</dbReference>
<keyword evidence="1" id="KW-0689">Ribosomal protein</keyword>
<dbReference type="SUPFAM" id="SSF50104">
    <property type="entry name" value="Translation proteins SH3-like domain"/>
    <property type="match status" value="1"/>
</dbReference>
<evidence type="ECO:0000256" key="1">
    <source>
        <dbReference type="ARBA" id="ARBA00022980"/>
    </source>
</evidence>
<dbReference type="InterPro" id="IPR008991">
    <property type="entry name" value="Translation_prot_SH3-like_sf"/>
</dbReference>
<keyword evidence="2" id="KW-0687">Ribonucleoprotein</keyword>
<reference evidence="3" key="1">
    <citation type="submission" date="2020-10" db="EMBL/GenBank/DDBJ databases">
        <authorList>
            <person name="Gilroy R."/>
        </authorList>
    </citation>
    <scope>NUCLEOTIDE SEQUENCE</scope>
    <source>
        <strain evidence="3">CHK187-14744</strain>
    </source>
</reference>
<evidence type="ECO:0008006" key="5">
    <source>
        <dbReference type="Google" id="ProtNLM"/>
    </source>
</evidence>
<name>A0A9D1KWT7_9FIRM</name>
<evidence type="ECO:0000256" key="2">
    <source>
        <dbReference type="ARBA" id="ARBA00023274"/>
    </source>
</evidence>
<gene>
    <name evidence="3" type="ORF">IAB63_02715</name>
</gene>
<reference evidence="3" key="2">
    <citation type="journal article" date="2021" name="PeerJ">
        <title>Extensive microbial diversity within the chicken gut microbiome revealed by metagenomics and culture.</title>
        <authorList>
            <person name="Gilroy R."/>
            <person name="Ravi A."/>
            <person name="Getino M."/>
            <person name="Pursley I."/>
            <person name="Horton D.L."/>
            <person name="Alikhan N.F."/>
            <person name="Baker D."/>
            <person name="Gharbi K."/>
            <person name="Hall N."/>
            <person name="Watson M."/>
            <person name="Adriaenssens E.M."/>
            <person name="Foster-Nyarko E."/>
            <person name="Jarju S."/>
            <person name="Secka A."/>
            <person name="Antonio M."/>
            <person name="Oren A."/>
            <person name="Chaudhuri R.R."/>
            <person name="La Ragione R."/>
            <person name="Hildebrand F."/>
            <person name="Pallen M.J."/>
        </authorList>
    </citation>
    <scope>NUCLEOTIDE SEQUENCE</scope>
    <source>
        <strain evidence="3">CHK187-14744</strain>
    </source>
</reference>
<dbReference type="AlphaFoldDB" id="A0A9D1KWT7"/>
<protein>
    <recommendedName>
        <fullName evidence="5">RNA-binding protein</fullName>
    </recommendedName>
</protein>
<evidence type="ECO:0000313" key="3">
    <source>
        <dbReference type="EMBL" id="HIU02149.1"/>
    </source>
</evidence>
<dbReference type="Proteomes" id="UP000824164">
    <property type="component" value="Unassembled WGS sequence"/>
</dbReference>